<reference evidence="6 7" key="1">
    <citation type="submission" date="2023-03" db="EMBL/GenBank/DDBJ databases">
        <title>Mating type loci evolution in Malassezia.</title>
        <authorList>
            <person name="Coelho M.A."/>
        </authorList>
    </citation>
    <scope>NUCLEOTIDE SEQUENCE [LARGE SCALE GENOMIC DNA]</scope>
    <source>
        <strain evidence="6 7">CBS 9725</strain>
    </source>
</reference>
<organism evidence="6 7">
    <name type="scientific">Malassezia yamatoensis</name>
    <dbReference type="NCBI Taxonomy" id="253288"/>
    <lineage>
        <taxon>Eukaryota</taxon>
        <taxon>Fungi</taxon>
        <taxon>Dikarya</taxon>
        <taxon>Basidiomycota</taxon>
        <taxon>Ustilaginomycotina</taxon>
        <taxon>Malasseziomycetes</taxon>
        <taxon>Malasseziales</taxon>
        <taxon>Malasseziaceae</taxon>
        <taxon>Malassezia</taxon>
    </lineage>
</organism>
<feature type="region of interest" description="Disordered" evidence="2">
    <location>
        <begin position="821"/>
        <end position="849"/>
    </location>
</feature>
<dbReference type="InterPro" id="IPR046523">
    <property type="entry name" value="UTP20_dom"/>
</dbReference>
<protein>
    <submittedName>
        <fullName evidence="6">U3 snoRNP protein</fullName>
    </submittedName>
</protein>
<dbReference type="PANTHER" id="PTHR17695:SF11">
    <property type="entry name" value="SMALL SUBUNIT PROCESSOME COMPONENT 20 HOMOLOG"/>
    <property type="match status" value="1"/>
</dbReference>
<dbReference type="Pfam" id="PF23099">
    <property type="entry name" value="UTP20_C"/>
    <property type="match status" value="1"/>
</dbReference>
<feature type="coiled-coil region" evidence="1">
    <location>
        <begin position="2356"/>
        <end position="2383"/>
    </location>
</feature>
<evidence type="ECO:0000259" key="4">
    <source>
        <dbReference type="Pfam" id="PF20416"/>
    </source>
</evidence>
<name>A0AAJ5YU14_9BASI</name>
<proteinExistence type="predicted"/>
<dbReference type="InterPro" id="IPR016024">
    <property type="entry name" value="ARM-type_fold"/>
</dbReference>
<feature type="compositionally biased region" description="Low complexity" evidence="2">
    <location>
        <begin position="2512"/>
        <end position="2531"/>
    </location>
</feature>
<dbReference type="InterPro" id="IPR011989">
    <property type="entry name" value="ARM-like"/>
</dbReference>
<dbReference type="Gene3D" id="1.25.10.10">
    <property type="entry name" value="Leucine-rich Repeat Variant"/>
    <property type="match status" value="1"/>
</dbReference>
<accession>A0AAJ5YU14</accession>
<sequence>MSEAGRFKYRSFHERLRDVSIDLARESESSWGASRLRVAGLDAPASAFAAAMSGMAVDQVSSIDGTAFGVALHEWSELNLSLPFQAFHSEVYSKSQSLPLLLHHRDEITDAFDRFLTLENQNWLAWDAFLDLVPRFAFDLGPEFLPVYPRMLTALLRASSLMTKNVTKNDQVLAARLVERAFHSAAWLFRAIQPSLNRADNPALILESWSIVRQFLDPSSGQVKDHTRRFVLEAFAHLVRKAPRAKLMAVVPQMLQDANCTVLEDAVAATLANSCVTTANVLHSRTPELLKIFLKRNEHPERVRRIGSKTFTALAHNTKAPQMQKAIEVLLEWIKPYTSQATSLDRDSSGTQLETLLVWLTYGIGTRKGTRVDDAIKPSLFSTMTAVYKHGLDRSRSPALLQTYCTLFSLMFPLGRIQDTAKHGNSILQDLARQPAERDLSESWSLFRGTVLSLSSWTGFRAFVLPSVIESTLALLEADRERSDAALLLLAELDERGHLEHLHTAPPTSNSLKWLKKIRKVINQRLLSIENVDASLLAVIKLAPGFCTHAESQVKSLVQAIQSRIFAANDQDIAYIGAMLTGVLVLARSQNCEKLLEPLFAETPSSVEQLLKLESRAVLVTLAEFVAEGAKQSWQLPDKDKIFTLLRPRLLSADRAIVTATLQTLAVLNSDQSFNVYNRLHEVEMLPLDVSNITSRNVKLRQVQREAFQALRGSDPQLIALISYTIGTFKLNLRPIWKESRTTLIALASRLPDPIWNETFKELGNADAEIMVQAASVQDIESEENESDPEEQEDNDHEKPSVTIEYPNKDTALTLDELSTNVGSNGQQEDTAQIEDQTESADAPLDPALDDPQLRIRLESLHLLFSQKSLDDLCDNFLQPVLAEEHLRYNPQTYADQLLGVYEEHSVLVVKHSEPFMDYVLEQWPKLSTNSGIASVKVRMNRLERYLDIFSAVRHPADLHASDQLWKELVKLCAYPELPIQRGAFACLCGWKLGWLEHHAERIRALLDPAKFRDALAQMDLRVDHDMFASHRGDIMPIVIRLLYGMMISKRAARTSGAGQHARRSAILNALFDCDPVELHLLIDLMLQAFPEQREVQENTFQPMHLSTARVRQQSGLLTFLGDVLRRLGQKLGDEMARLMEVVISITVQAKNNSVRSVYRLGLRRLADAVRYCSAPDWNTYATTILNELVYPRLDTFAEDSVQSPSAMLDLIQAWAHRQDTLQIFLGSSQVLAPVYASLKHSSIKPGVAHAILDIAEHTLNEKDLISASVSSLLPPLSSLVKHTIHSEFTYSLGGVARDDLLRREMALLTSLGKFMEQSQDAAAIIELLVPLMRHSSRSVPERTKLELLKTFETLLPLAPLDPAVLSDLVTLFSRLGSELRTPQARVQYALAFAQLVPLNPSLERAARWVQSLNAYTHRAMNEIDFDTRLSASDEILQSNTRPTLDEWHVLLYHALLFVTDTEELAMRTMGSAILYKFFREDAKKNLTLVQKVVMPGIRRRLHSRSELVRKEMFGLLGECVSQVSTEIPALQELQCLFVGGDEEANVFSNLYHIQVHRRMRALHRIAEFAEQGKLRSRTLSDLFIPLAWYFLEPNASGGYDMNMVNEALIAIKRMASKLQWNHYYHWLLRSLREMKEHTAKEEPSAAERLHVRGTVGLLEAFHFDLSGDANQSMTDDEQDQDGQEMDLDERPIGNLQHSAETGIGQEATESLVDAASDHDDQQANPSKDTLAVPLGRSPEVILQIVTDKVLPELHKVFDTKEEDRLPVRLPLIVGAARLAKFLPDERRRTELFKTFASLAMAFRSKLQSTRDTAREIGSQLIRAVGIEYFPPLVHELRRTLTRGPQRAVCAFTVHNLLVALSSATPSAPPLLVSLNAGVEDLIATSIDDLFGDTSEDREAIGNKIKAKEVKQSKSLDTFEQVARLAIPSRLNSILTPVRDVLSTTSTPKAIRVSEECLRRVASGINRNDQVDAQSLLLLCHSLIARGVNALGDSSQNSSRGNGKRRKEKHSVLISRKQAEHTEYDHLSQNAYVFVNLGLDMLGTAIKRSRFDVHDQEIIAKLMPLLPAVGETLYARHTKVVQRGLRTAAALSRLNLPNSAQSMPIIQRQILAILRHTGGLHSEVAQAAVRAFAVMLRECKQVAPQEQQLKELLRLVTADLDDVEVQATIFALLRAMVARALVVPEMYDVMDRIAELLVTSYDAQVREVCRALYLQFLLDYPQGKGRLTNQLQYLARNLAYEVESGRLSVLTLLCAVMTKFSPEVIENHAELFFVALVMQISNDDSTQCKQKAADALGILFNTIDENVFKHLSDLTHRWAMAPPTSIQARQLTSVALRVYDVALNRPDGYQIATEAFEAVRRSLKEAASEISDIEKNFEEELDSSWRTTYHALQTLQSLYQKDAKRTAALQTHDVTQNVVMLLTYPHAWVRIASCRVVGAMFAAPTAMDLDMQIHTMKQLVAQLYGASLDDALTLQVVRNLVYLGKKFADSMPIPDTPFDDQTDVTETKDASDSVAGSESSVSINSEQESNQDNLENIDEDASDEQDGNDAEENPLAWLFSRMSHAARFTPRANARNQDLRRISAIFKWFAAISTQIPPEILEQFLVHILSPIQRITDDESVEETHRTLASEVQELIQSRVSATSFTRIYAHVRQAILANRRERRNQRLMQNIMDPERAAKRRHTRNVHKHESRKRKNDAFRNARQRNIRPRTRS</sequence>
<dbReference type="InterPro" id="IPR057525">
    <property type="entry name" value="UTP20_C"/>
</dbReference>
<dbReference type="GO" id="GO:0030686">
    <property type="term" value="C:90S preribosome"/>
    <property type="evidence" value="ECO:0007669"/>
    <property type="project" value="TreeGrafter"/>
</dbReference>
<dbReference type="EMBL" id="CP119946">
    <property type="protein sequence ID" value="WFD00171.1"/>
    <property type="molecule type" value="Genomic_DNA"/>
</dbReference>
<dbReference type="Proteomes" id="UP001219567">
    <property type="component" value="Chromosome 4"/>
</dbReference>
<feature type="domain" description="U3 small nucleolar RNA-associated protein 20 C-terminal" evidence="5">
    <location>
        <begin position="2354"/>
        <end position="2698"/>
    </location>
</feature>
<feature type="region of interest" description="Disordered" evidence="2">
    <location>
        <begin position="1991"/>
        <end position="2012"/>
    </location>
</feature>
<dbReference type="PANTHER" id="PTHR17695">
    <property type="entry name" value="SMALL SUBUNIT PROCESSOME COMPONENT 20 HOMOLOG"/>
    <property type="match status" value="1"/>
</dbReference>
<feature type="compositionally biased region" description="Acidic residues" evidence="2">
    <location>
        <begin position="780"/>
        <end position="795"/>
    </location>
</feature>
<feature type="compositionally biased region" description="Basic residues" evidence="2">
    <location>
        <begin position="2703"/>
        <end position="2714"/>
    </location>
</feature>
<dbReference type="SUPFAM" id="SSF48371">
    <property type="entry name" value="ARM repeat"/>
    <property type="match status" value="3"/>
</dbReference>
<feature type="region of interest" description="Disordered" evidence="2">
    <location>
        <begin position="777"/>
        <end position="809"/>
    </location>
</feature>
<gene>
    <name evidence="6" type="primary">UTP20</name>
    <name evidence="6" type="ORF">MYAM1_002918</name>
</gene>
<evidence type="ECO:0000256" key="2">
    <source>
        <dbReference type="SAM" id="MobiDB-lite"/>
    </source>
</evidence>
<keyword evidence="7" id="KW-1185">Reference proteome</keyword>
<evidence type="ECO:0000259" key="3">
    <source>
        <dbReference type="Pfam" id="PF07539"/>
    </source>
</evidence>
<keyword evidence="1" id="KW-0175">Coiled coil</keyword>
<dbReference type="InterPro" id="IPR052575">
    <property type="entry name" value="SSU_processome_comp_20"/>
</dbReference>
<feature type="region of interest" description="Disordered" evidence="2">
    <location>
        <begin position="2494"/>
        <end position="2533"/>
    </location>
</feature>
<dbReference type="Pfam" id="PF20416">
    <property type="entry name" value="UTP20"/>
    <property type="match status" value="1"/>
</dbReference>
<feature type="compositionally biased region" description="Basic residues" evidence="2">
    <location>
        <begin position="2679"/>
        <end position="2696"/>
    </location>
</feature>
<feature type="domain" description="U3 small nucleolar RNA-associated protein 20 N-terminal" evidence="3">
    <location>
        <begin position="939"/>
        <end position="1506"/>
    </location>
</feature>
<evidence type="ECO:0000313" key="6">
    <source>
        <dbReference type="EMBL" id="WFD00171.1"/>
    </source>
</evidence>
<feature type="compositionally biased region" description="Polar residues" evidence="2">
    <location>
        <begin position="1992"/>
        <end position="2001"/>
    </location>
</feature>
<dbReference type="GO" id="GO:0032040">
    <property type="term" value="C:small-subunit processome"/>
    <property type="evidence" value="ECO:0007669"/>
    <property type="project" value="TreeGrafter"/>
</dbReference>
<dbReference type="Pfam" id="PF07539">
    <property type="entry name" value="UTP20_N"/>
    <property type="match status" value="1"/>
</dbReference>
<evidence type="ECO:0000259" key="5">
    <source>
        <dbReference type="Pfam" id="PF23099"/>
    </source>
</evidence>
<feature type="domain" description="U3 small nucleolar RNA-associated protein 20" evidence="4">
    <location>
        <begin position="1760"/>
        <end position="1984"/>
    </location>
</feature>
<dbReference type="InterPro" id="IPR011430">
    <property type="entry name" value="UTP20_N"/>
</dbReference>
<evidence type="ECO:0000256" key="1">
    <source>
        <dbReference type="SAM" id="Coils"/>
    </source>
</evidence>
<feature type="region of interest" description="Disordered" evidence="2">
    <location>
        <begin position="2673"/>
        <end position="2714"/>
    </location>
</feature>
<feature type="compositionally biased region" description="Polar residues" evidence="2">
    <location>
        <begin position="821"/>
        <end position="831"/>
    </location>
</feature>
<evidence type="ECO:0000313" key="7">
    <source>
        <dbReference type="Proteomes" id="UP001219567"/>
    </source>
</evidence>